<dbReference type="Gene3D" id="3.30.40.10">
    <property type="entry name" value="Zinc/RING finger domain, C3HC4 (zinc finger)"/>
    <property type="match status" value="1"/>
</dbReference>
<dbReference type="CDD" id="cd16619">
    <property type="entry name" value="mRING-HC-C4C4_TRIM37_C-VIII"/>
    <property type="match status" value="1"/>
</dbReference>
<dbReference type="AlphaFoldDB" id="A0A1R2CTG3"/>
<evidence type="ECO:0000256" key="3">
    <source>
        <dbReference type="ARBA" id="ARBA00022723"/>
    </source>
</evidence>
<dbReference type="Gene3D" id="3.30.160.60">
    <property type="entry name" value="Classic Zinc Finger"/>
    <property type="match status" value="1"/>
</dbReference>
<keyword evidence="4" id="KW-0863">Zinc-finger</keyword>
<dbReference type="GO" id="GO:0005164">
    <property type="term" value="F:tumor necrosis factor receptor binding"/>
    <property type="evidence" value="ECO:0007669"/>
    <property type="project" value="TreeGrafter"/>
</dbReference>
<dbReference type="PANTHER" id="PTHR36754:SF2">
    <property type="entry name" value="E3 UBIQUITIN-PROTEIN LIGASE TRIM37"/>
    <property type="match status" value="1"/>
</dbReference>
<dbReference type="GO" id="GO:0005778">
    <property type="term" value="C:peroxisomal membrane"/>
    <property type="evidence" value="ECO:0007669"/>
    <property type="project" value="TreeGrafter"/>
</dbReference>
<feature type="domain" description="B box-type" evidence="7">
    <location>
        <begin position="99"/>
        <end position="141"/>
    </location>
</feature>
<dbReference type="InterPro" id="IPR008974">
    <property type="entry name" value="TRAF-like"/>
</dbReference>
<evidence type="ECO:0000259" key="8">
    <source>
        <dbReference type="PROSITE" id="PS50144"/>
    </source>
</evidence>
<dbReference type="PANTHER" id="PTHR36754">
    <property type="entry name" value="E3 UBIQUITIN-PROTEIN LIGASE TRIM37"/>
    <property type="match status" value="1"/>
</dbReference>
<feature type="coiled-coil region" evidence="5">
    <location>
        <begin position="446"/>
        <end position="480"/>
    </location>
</feature>
<dbReference type="SMART" id="SM00061">
    <property type="entry name" value="MATH"/>
    <property type="match status" value="1"/>
</dbReference>
<reference evidence="9 10" key="1">
    <citation type="submission" date="2016-11" db="EMBL/GenBank/DDBJ databases">
        <title>The macronuclear genome of Stentor coeruleus: a giant cell with tiny introns.</title>
        <authorList>
            <person name="Slabodnick M."/>
            <person name="Ruby J.G."/>
            <person name="Reiff S.B."/>
            <person name="Swart E.C."/>
            <person name="Gosai S."/>
            <person name="Prabakaran S."/>
            <person name="Witkowska E."/>
            <person name="Larue G.E."/>
            <person name="Fisher S."/>
            <person name="Freeman R.M."/>
            <person name="Gunawardena J."/>
            <person name="Chu W."/>
            <person name="Stover N.A."/>
            <person name="Gregory B.D."/>
            <person name="Nowacki M."/>
            <person name="Derisi J."/>
            <person name="Roy S.W."/>
            <person name="Marshall W.F."/>
            <person name="Sood P."/>
        </authorList>
    </citation>
    <scope>NUCLEOTIDE SEQUENCE [LARGE SCALE GENOMIC DNA]</scope>
    <source>
        <strain evidence="9">WM001</strain>
    </source>
</reference>
<feature type="domain" description="MATH" evidence="8">
    <location>
        <begin position="285"/>
        <end position="409"/>
    </location>
</feature>
<evidence type="ECO:0000259" key="7">
    <source>
        <dbReference type="PROSITE" id="PS50119"/>
    </source>
</evidence>
<dbReference type="GO" id="GO:0061630">
    <property type="term" value="F:ubiquitin protein ligase activity"/>
    <property type="evidence" value="ECO:0007669"/>
    <property type="project" value="TreeGrafter"/>
</dbReference>
<protein>
    <recommendedName>
        <fullName evidence="11">RING-type domain-containing protein</fullName>
    </recommendedName>
</protein>
<dbReference type="GO" id="GO:0051865">
    <property type="term" value="P:protein autoubiquitination"/>
    <property type="evidence" value="ECO:0007669"/>
    <property type="project" value="TreeGrafter"/>
</dbReference>
<evidence type="ECO:0000256" key="5">
    <source>
        <dbReference type="SAM" id="Coils"/>
    </source>
</evidence>
<dbReference type="Pfam" id="PF22486">
    <property type="entry name" value="MATH_2"/>
    <property type="match status" value="1"/>
</dbReference>
<evidence type="ECO:0008006" key="11">
    <source>
        <dbReference type="Google" id="ProtNLM"/>
    </source>
</evidence>
<evidence type="ECO:0000256" key="1">
    <source>
        <dbReference type="ARBA" id="ARBA00004496"/>
    </source>
</evidence>
<dbReference type="OrthoDB" id="293662at2759"/>
<dbReference type="EMBL" id="MPUH01000064">
    <property type="protein sequence ID" value="OMJ92297.1"/>
    <property type="molecule type" value="Genomic_DNA"/>
</dbReference>
<gene>
    <name evidence="9" type="ORF">SteCoe_4957</name>
</gene>
<evidence type="ECO:0000256" key="2">
    <source>
        <dbReference type="ARBA" id="ARBA00022490"/>
    </source>
</evidence>
<dbReference type="InterPro" id="IPR001841">
    <property type="entry name" value="Znf_RING"/>
</dbReference>
<dbReference type="Gene3D" id="2.60.210.10">
    <property type="entry name" value="Apoptosis, Tumor Necrosis Factor Receptor Associated Protein 2, Chain A"/>
    <property type="match status" value="1"/>
</dbReference>
<comment type="caution">
    <text evidence="9">The sequence shown here is derived from an EMBL/GenBank/DDBJ whole genome shotgun (WGS) entry which is preliminary data.</text>
</comment>
<keyword evidence="4" id="KW-0862">Zinc</keyword>
<dbReference type="CDD" id="cd03773">
    <property type="entry name" value="MATH_TRIM37"/>
    <property type="match status" value="1"/>
</dbReference>
<keyword evidence="5" id="KW-0175">Coiled coil</keyword>
<dbReference type="Pfam" id="PF00643">
    <property type="entry name" value="zf-B_box"/>
    <property type="match status" value="1"/>
</dbReference>
<feature type="coiled-coil region" evidence="5">
    <location>
        <begin position="149"/>
        <end position="237"/>
    </location>
</feature>
<dbReference type="InterPro" id="IPR002083">
    <property type="entry name" value="MATH/TRAF_dom"/>
</dbReference>
<dbReference type="GO" id="GO:0016235">
    <property type="term" value="C:aggresome"/>
    <property type="evidence" value="ECO:0007669"/>
    <property type="project" value="TreeGrafter"/>
</dbReference>
<dbReference type="GO" id="GO:0031625">
    <property type="term" value="F:ubiquitin protein ligase binding"/>
    <property type="evidence" value="ECO:0007669"/>
    <property type="project" value="TreeGrafter"/>
</dbReference>
<dbReference type="InterPro" id="IPR000315">
    <property type="entry name" value="Znf_B-box"/>
</dbReference>
<organism evidence="9 10">
    <name type="scientific">Stentor coeruleus</name>
    <dbReference type="NCBI Taxonomy" id="5963"/>
    <lineage>
        <taxon>Eukaryota</taxon>
        <taxon>Sar</taxon>
        <taxon>Alveolata</taxon>
        <taxon>Ciliophora</taxon>
        <taxon>Postciliodesmatophora</taxon>
        <taxon>Heterotrichea</taxon>
        <taxon>Heterotrichida</taxon>
        <taxon>Stentoridae</taxon>
        <taxon>Stentor</taxon>
    </lineage>
</organism>
<evidence type="ECO:0000259" key="6">
    <source>
        <dbReference type="PROSITE" id="PS50089"/>
    </source>
</evidence>
<dbReference type="SUPFAM" id="SSF57845">
    <property type="entry name" value="B-box zinc-binding domain"/>
    <property type="match status" value="1"/>
</dbReference>
<accession>A0A1R2CTG3</accession>
<dbReference type="SUPFAM" id="SSF57850">
    <property type="entry name" value="RING/U-box"/>
    <property type="match status" value="1"/>
</dbReference>
<evidence type="ECO:0000313" key="9">
    <source>
        <dbReference type="EMBL" id="OMJ92297.1"/>
    </source>
</evidence>
<keyword evidence="2" id="KW-0963">Cytoplasm</keyword>
<dbReference type="GO" id="GO:0008270">
    <property type="term" value="F:zinc ion binding"/>
    <property type="evidence" value="ECO:0007669"/>
    <property type="project" value="UniProtKB-KW"/>
</dbReference>
<dbReference type="PROSITE" id="PS50144">
    <property type="entry name" value="MATH"/>
    <property type="match status" value="1"/>
</dbReference>
<dbReference type="SUPFAM" id="SSF49599">
    <property type="entry name" value="TRAF domain-like"/>
    <property type="match status" value="1"/>
</dbReference>
<dbReference type="PROSITE" id="PS50119">
    <property type="entry name" value="ZF_BBOX"/>
    <property type="match status" value="1"/>
</dbReference>
<dbReference type="PROSITE" id="PS50089">
    <property type="entry name" value="ZF_RING_2"/>
    <property type="match status" value="1"/>
</dbReference>
<dbReference type="SMART" id="SM00336">
    <property type="entry name" value="BBOX"/>
    <property type="match status" value="1"/>
</dbReference>
<dbReference type="InterPro" id="IPR053003">
    <property type="entry name" value="TRIM_RBCC_E3_ubiq-ligases"/>
</dbReference>
<comment type="subcellular location">
    <subcellularLocation>
        <location evidence="1">Cytoplasm</location>
    </subcellularLocation>
</comment>
<dbReference type="GO" id="GO:0006513">
    <property type="term" value="P:protein monoubiquitination"/>
    <property type="evidence" value="ECO:0007669"/>
    <property type="project" value="TreeGrafter"/>
</dbReference>
<proteinExistence type="predicted"/>
<evidence type="ECO:0000256" key="4">
    <source>
        <dbReference type="PROSITE-ProRule" id="PRU00024"/>
    </source>
</evidence>
<dbReference type="GO" id="GO:0070842">
    <property type="term" value="P:aggresome assembly"/>
    <property type="evidence" value="ECO:0007669"/>
    <property type="project" value="TreeGrafter"/>
</dbReference>
<keyword evidence="10" id="KW-1185">Reference proteome</keyword>
<dbReference type="InterPro" id="IPR013083">
    <property type="entry name" value="Znf_RING/FYVE/PHD"/>
</dbReference>
<sequence length="572" mass="66704">MSEMLRSSGYMSNQRPLPNANLEDLLKCVICYDKLVDAKMCPFCSKLCCKMCIHKWLIENRSQCPHCRSSLRLDQLVTCRFLKDITQALENLTMNKTEEVSDKCATHNCPLNYFCTTCDNPICSDCAMFSTDHKGHEFQHLQSVYKKHVEQINTESKSLNKRVKDLEILLAELDINIEKFRTAKEEKSRELILYMEQIQSRLENQLKEKLNILSSNRDKIQDEIRRLRIMQIELEKELSNVAKSKLIAKSADLVKKLKAIQSMPSTKYDSSSLSCEFNSEVIPAYESGVFILKNFSQIQQTTEVVYSDILHINGLMWRLKVYPNGNGVAKGNYLSVFLELLKGYGESAKYDYRVEMIHQVDPNQNVLREFASDFETGECWGYNRFYHLEQLKNEGFISFEDTLIMNYYVRAPNYYQLHKDQGNYIKQLLEKELLNKEQIKDLHMKLEKYEGKKDVSDYELDELEEKIQEINDKEEVKRTEDDIFKEKVANSPNELSSMIQRYMMSPEEISSDEELTPKQLNWNELQDIPDFHSCSELMSQDFLESPEGDEKEFSPLGENLIKAIGSLHSLLK</sequence>
<dbReference type="Proteomes" id="UP000187209">
    <property type="component" value="Unassembled WGS sequence"/>
</dbReference>
<keyword evidence="3" id="KW-0479">Metal-binding</keyword>
<feature type="domain" description="RING-type" evidence="6">
    <location>
        <begin position="28"/>
        <end position="68"/>
    </location>
</feature>
<dbReference type="InterPro" id="IPR037299">
    <property type="entry name" value="TRIM37_MATH"/>
</dbReference>
<evidence type="ECO:0000313" key="10">
    <source>
        <dbReference type="Proteomes" id="UP000187209"/>
    </source>
</evidence>
<name>A0A1R2CTG3_9CILI</name>